<feature type="region of interest" description="Disordered" evidence="1">
    <location>
        <begin position="1"/>
        <end position="40"/>
    </location>
</feature>
<name>A0A1S0U3P4_LOALO</name>
<dbReference type="CTD" id="9941101"/>
<dbReference type="GeneID" id="9941101"/>
<accession>A0A1S0U3P4</accession>
<reference evidence="2" key="1">
    <citation type="submission" date="2012-04" db="EMBL/GenBank/DDBJ databases">
        <title>The Genome Sequence of Loa loa.</title>
        <authorList>
            <consortium name="The Broad Institute Genome Sequencing Platform"/>
            <consortium name="Broad Institute Genome Sequencing Center for Infectious Disease"/>
            <person name="Nutman T.B."/>
            <person name="Fink D.L."/>
            <person name="Russ C."/>
            <person name="Young S."/>
            <person name="Zeng Q."/>
            <person name="Gargeya S."/>
            <person name="Alvarado L."/>
            <person name="Berlin A."/>
            <person name="Chapman S.B."/>
            <person name="Chen Z."/>
            <person name="Freedman E."/>
            <person name="Gellesch M."/>
            <person name="Goldberg J."/>
            <person name="Griggs A."/>
            <person name="Gujja S."/>
            <person name="Heilman E.R."/>
            <person name="Heiman D."/>
            <person name="Howarth C."/>
            <person name="Mehta T."/>
            <person name="Neiman D."/>
            <person name="Pearson M."/>
            <person name="Roberts A."/>
            <person name="Saif S."/>
            <person name="Shea T."/>
            <person name="Shenoy N."/>
            <person name="Sisk P."/>
            <person name="Stolte C."/>
            <person name="Sykes S."/>
            <person name="White J."/>
            <person name="Yandava C."/>
            <person name="Haas B."/>
            <person name="Henn M.R."/>
            <person name="Nusbaum C."/>
            <person name="Birren B."/>
        </authorList>
    </citation>
    <scope>NUCLEOTIDE SEQUENCE [LARGE SCALE GENOMIC DNA]</scope>
</reference>
<dbReference type="KEGG" id="loa:LOAG_03710"/>
<sequence length="110" mass="12627">MRKLDCIDNTLKENKRENPGPVTSSAPPPPFTPRPETHRTMLSSNNLGLLQHSTLFRPTEKNVCIELDTHTRTPVYTDIHTHTHTRASVHAHTRIYTLTLIHICIYVLHE</sequence>
<protein>
    <submittedName>
        <fullName evidence="2">Uncharacterized protein</fullName>
    </submittedName>
</protein>
<gene>
    <name evidence="2" type="ORF">LOAG_03710</name>
</gene>
<dbReference type="EMBL" id="JH712097">
    <property type="protein sequence ID" value="EFO24782.1"/>
    <property type="molecule type" value="Genomic_DNA"/>
</dbReference>
<dbReference type="RefSeq" id="XP_003139295.1">
    <property type="nucleotide sequence ID" value="XM_003139247.1"/>
</dbReference>
<evidence type="ECO:0000256" key="1">
    <source>
        <dbReference type="SAM" id="MobiDB-lite"/>
    </source>
</evidence>
<dbReference type="AlphaFoldDB" id="A0A1S0U3P4"/>
<feature type="compositionally biased region" description="Basic and acidic residues" evidence="1">
    <location>
        <begin position="1"/>
        <end position="18"/>
    </location>
</feature>
<dbReference type="InParanoid" id="A0A1S0U3P4"/>
<organism evidence="2">
    <name type="scientific">Loa loa</name>
    <name type="common">Eye worm</name>
    <name type="synonym">Filaria loa</name>
    <dbReference type="NCBI Taxonomy" id="7209"/>
    <lineage>
        <taxon>Eukaryota</taxon>
        <taxon>Metazoa</taxon>
        <taxon>Ecdysozoa</taxon>
        <taxon>Nematoda</taxon>
        <taxon>Chromadorea</taxon>
        <taxon>Rhabditida</taxon>
        <taxon>Spirurina</taxon>
        <taxon>Spiruromorpha</taxon>
        <taxon>Filarioidea</taxon>
        <taxon>Onchocercidae</taxon>
        <taxon>Loa</taxon>
    </lineage>
</organism>
<proteinExistence type="predicted"/>
<evidence type="ECO:0000313" key="2">
    <source>
        <dbReference type="EMBL" id="EFO24782.1"/>
    </source>
</evidence>